<name>A0A0C2X5J8_AMAMK</name>
<reference evidence="1 2" key="1">
    <citation type="submission" date="2014-04" db="EMBL/GenBank/DDBJ databases">
        <title>Evolutionary Origins and Diversification of the Mycorrhizal Mutualists.</title>
        <authorList>
            <consortium name="DOE Joint Genome Institute"/>
            <consortium name="Mycorrhizal Genomics Consortium"/>
            <person name="Kohler A."/>
            <person name="Kuo A."/>
            <person name="Nagy L.G."/>
            <person name="Floudas D."/>
            <person name="Copeland A."/>
            <person name="Barry K.W."/>
            <person name="Cichocki N."/>
            <person name="Veneault-Fourrey C."/>
            <person name="LaButti K."/>
            <person name="Lindquist E.A."/>
            <person name="Lipzen A."/>
            <person name="Lundell T."/>
            <person name="Morin E."/>
            <person name="Murat C."/>
            <person name="Riley R."/>
            <person name="Ohm R."/>
            <person name="Sun H."/>
            <person name="Tunlid A."/>
            <person name="Henrissat B."/>
            <person name="Grigoriev I.V."/>
            <person name="Hibbett D.S."/>
            <person name="Martin F."/>
        </authorList>
    </citation>
    <scope>NUCLEOTIDE SEQUENCE [LARGE SCALE GENOMIC DNA]</scope>
    <source>
        <strain evidence="1 2">Koide BX008</strain>
    </source>
</reference>
<sequence>MASVKSATLEDDIKDPDLLHQIRNPLSTTEELDPVSRLSLDIFIALTNGSQQMYTDIREALQRFDKRIVLDSYFVVKSRMEQLTGVFKVMTDMCPHGCIAYTGPFADLEVCNKCQTPRYKEHTRPDKKKARKQFSTIPLGPQLQAQWKSPEGAERMRYLTRKTQEVLDNKDRNGSIVIDEYEDIFHGSDYLQAVLDGRIQRDDTVLMFSLDGAQLYRDKESDCWFFIWILLNISPEIRYKKKYILPGGFVPGPNKPGNLESFILPSFRHLSALQKEGLRIWDGQQLMWMRTYPFFLFGTADTKGIPVISGLVGHSGKHGCRVYCGFPGRHKPGVAMHYPAALKPHNNDPGISDHPDIDINTISPPNVTEYHDNLRIILEAQTAKAYKERRLETGISRPSICLGLQRGMTLTPPTCFPIDLMHLCSLNIPQHLLAIWRNSGDSKVQFVIKPDFIILDQNDVWKAHGDLVASMRPYLPTSFDRPPRNPALKINSGFKACEYLLYFWALGPAVFRPLLPHNLWTHFCKLVHVTRVIHQRKITRHQLEIAHRLILEWEHEFEQVYYARDINRLQYIRPCIHTMIHSIQETVRCGPLNLLAQWALENTVGNLGREVRQPSNAFSNLAERGLLRARQNALMAIMPELNICGHLPRGALSLGDGYCLLRACERNEHAPSIEAEADAIRKFFKTRNDTSLPIRKWARLLLPNQQVARSLWKDGREGGRTSRNVKLKLSVNGYQVYSEVLYYFTSTTAPHGTAFALVSTYSNPHLELLSVSHNTLWVARHLGVHGLHVIEAKSVESVVAMIPFILNEEEKNSPHALDKYKDCYCMVEKPFLAAVSTVDELDQDGEVIDN</sequence>
<protein>
    <submittedName>
        <fullName evidence="1">Uncharacterized protein</fullName>
    </submittedName>
</protein>
<proteinExistence type="predicted"/>
<organism evidence="1 2">
    <name type="scientific">Amanita muscaria (strain Koide BX008)</name>
    <dbReference type="NCBI Taxonomy" id="946122"/>
    <lineage>
        <taxon>Eukaryota</taxon>
        <taxon>Fungi</taxon>
        <taxon>Dikarya</taxon>
        <taxon>Basidiomycota</taxon>
        <taxon>Agaricomycotina</taxon>
        <taxon>Agaricomycetes</taxon>
        <taxon>Agaricomycetidae</taxon>
        <taxon>Agaricales</taxon>
        <taxon>Pluteineae</taxon>
        <taxon>Amanitaceae</taxon>
        <taxon>Amanita</taxon>
    </lineage>
</organism>
<keyword evidence="2" id="KW-1185">Reference proteome</keyword>
<dbReference type="STRING" id="946122.A0A0C2X5J8"/>
<evidence type="ECO:0000313" key="1">
    <source>
        <dbReference type="EMBL" id="KIL64521.1"/>
    </source>
</evidence>
<dbReference type="InParanoid" id="A0A0C2X5J8"/>
<dbReference type="EMBL" id="KN818248">
    <property type="protein sequence ID" value="KIL64521.1"/>
    <property type="molecule type" value="Genomic_DNA"/>
</dbReference>
<dbReference type="HOGENOM" id="CLU_007337_0_2_1"/>
<evidence type="ECO:0000313" key="2">
    <source>
        <dbReference type="Proteomes" id="UP000054549"/>
    </source>
</evidence>
<dbReference type="OrthoDB" id="2669721at2759"/>
<dbReference type="AlphaFoldDB" id="A0A0C2X5J8"/>
<accession>A0A0C2X5J8</accession>
<gene>
    <name evidence="1" type="ORF">M378DRAFT_1041292</name>
</gene>
<dbReference type="Proteomes" id="UP000054549">
    <property type="component" value="Unassembled WGS sequence"/>
</dbReference>